<dbReference type="EMBL" id="HBIN01021406">
    <property type="protein sequence ID" value="CAE0446408.1"/>
    <property type="molecule type" value="Transcribed_RNA"/>
</dbReference>
<organism evidence="2">
    <name type="scientific">Aplanochytrium stocchinoi</name>
    <dbReference type="NCBI Taxonomy" id="215587"/>
    <lineage>
        <taxon>Eukaryota</taxon>
        <taxon>Sar</taxon>
        <taxon>Stramenopiles</taxon>
        <taxon>Bigyra</taxon>
        <taxon>Labyrinthulomycetes</taxon>
        <taxon>Thraustochytrida</taxon>
        <taxon>Thraustochytriidae</taxon>
        <taxon>Aplanochytrium</taxon>
    </lineage>
</organism>
<name>A0A6S8FKQ8_9STRA</name>
<gene>
    <name evidence="2" type="ORF">ASTO00021_LOCUS16402</name>
    <name evidence="3" type="ORF">ASTO00021_LOCUS16403</name>
</gene>
<feature type="region of interest" description="Disordered" evidence="1">
    <location>
        <begin position="111"/>
        <end position="164"/>
    </location>
</feature>
<protein>
    <submittedName>
        <fullName evidence="2">Uncharacterized protein</fullName>
    </submittedName>
</protein>
<evidence type="ECO:0000313" key="3">
    <source>
        <dbReference type="EMBL" id="CAE0446409.1"/>
    </source>
</evidence>
<evidence type="ECO:0000256" key="1">
    <source>
        <dbReference type="SAM" id="MobiDB-lite"/>
    </source>
</evidence>
<accession>A0A6S8FKQ8</accession>
<feature type="compositionally biased region" description="Basic residues" evidence="1">
    <location>
        <begin position="151"/>
        <end position="164"/>
    </location>
</feature>
<sequence length="164" mass="19079">MKKNHKIIKTKIVTPELKQGIAKMGKRSSFARKKLLKRYRPDKQTPRKTAPFHMYSNFVPRYTLGNYDGGKWNIRNDPGARTDAWNLLKNRSVLLETKLKSEAIREAKKLLCSPLDSKPQKRPQPPRLESHRNKKILKQPSIKSGSSVHNQNHRKYARGGRMIR</sequence>
<proteinExistence type="predicted"/>
<reference evidence="2" key="1">
    <citation type="submission" date="2021-01" db="EMBL/GenBank/DDBJ databases">
        <authorList>
            <person name="Corre E."/>
            <person name="Pelletier E."/>
            <person name="Niang G."/>
            <person name="Scheremetjew M."/>
            <person name="Finn R."/>
            <person name="Kale V."/>
            <person name="Holt S."/>
            <person name="Cochrane G."/>
            <person name="Meng A."/>
            <person name="Brown T."/>
            <person name="Cohen L."/>
        </authorList>
    </citation>
    <scope>NUCLEOTIDE SEQUENCE</scope>
    <source>
        <strain evidence="2">GSBS06</strain>
    </source>
</reference>
<dbReference type="AlphaFoldDB" id="A0A6S8FKQ8"/>
<evidence type="ECO:0000313" key="2">
    <source>
        <dbReference type="EMBL" id="CAE0446408.1"/>
    </source>
</evidence>
<dbReference type="EMBL" id="HBIN01021407">
    <property type="protein sequence ID" value="CAE0446409.1"/>
    <property type="molecule type" value="Transcribed_RNA"/>
</dbReference>
<feature type="compositionally biased region" description="Polar residues" evidence="1">
    <location>
        <begin position="141"/>
        <end position="150"/>
    </location>
</feature>